<gene>
    <name evidence="1" type="ORF">GRI58_02825</name>
</gene>
<dbReference type="RefSeq" id="WP_160752060.1">
    <property type="nucleotide sequence ID" value="NZ_WTYA01000002.1"/>
</dbReference>
<keyword evidence="2" id="KW-1185">Reference proteome</keyword>
<name>A0A845AGR9_9SPHN</name>
<dbReference type="Proteomes" id="UP000439780">
    <property type="component" value="Unassembled WGS sequence"/>
</dbReference>
<protein>
    <submittedName>
        <fullName evidence="1">Multidrug transporter</fullName>
    </submittedName>
</protein>
<dbReference type="OrthoDB" id="8888710at2"/>
<evidence type="ECO:0000313" key="1">
    <source>
        <dbReference type="EMBL" id="MXP27756.1"/>
    </source>
</evidence>
<reference evidence="1 2" key="1">
    <citation type="submission" date="2019-12" db="EMBL/GenBank/DDBJ databases">
        <title>Genomic-based taxomic classification of the family Erythrobacteraceae.</title>
        <authorList>
            <person name="Xu L."/>
        </authorList>
    </citation>
    <scope>NUCLEOTIDE SEQUENCE [LARGE SCALE GENOMIC DNA]</scope>
    <source>
        <strain evidence="1 2">KEMB 9005-328</strain>
    </source>
</reference>
<organism evidence="1 2">
    <name type="scientific">Qipengyuania algicida</name>
    <dbReference type="NCBI Taxonomy" id="1836209"/>
    <lineage>
        <taxon>Bacteria</taxon>
        <taxon>Pseudomonadati</taxon>
        <taxon>Pseudomonadota</taxon>
        <taxon>Alphaproteobacteria</taxon>
        <taxon>Sphingomonadales</taxon>
        <taxon>Erythrobacteraceae</taxon>
        <taxon>Qipengyuania</taxon>
    </lineage>
</organism>
<dbReference type="EMBL" id="WTYA01000002">
    <property type="protein sequence ID" value="MXP27756.1"/>
    <property type="molecule type" value="Genomic_DNA"/>
</dbReference>
<evidence type="ECO:0000313" key="2">
    <source>
        <dbReference type="Proteomes" id="UP000439780"/>
    </source>
</evidence>
<sequence>MSSHAILTAEDHRDLRVRSEAAADLGDAVMGCLTFPDEFRRVQGEFPILFRLNPERDSFTALAMFGLEDGENLFLGESGWTATYRPLALSIQPFLVGRDASGDGPGQVHIDMASPRIAHSDADGVRVFDEDGQPTPYLEQVASMLGELDEGYRASAAFFDALKRHQLLQPMAFEVPVEGGATNRLVGYHAIDEERLRSLDSVALAELHEAGHLMPIFMALASLGHLATLARRKVQRMDRG</sequence>
<dbReference type="Pfam" id="PF07277">
    <property type="entry name" value="SapC"/>
    <property type="match status" value="1"/>
</dbReference>
<dbReference type="InterPro" id="IPR010836">
    <property type="entry name" value="SapC"/>
</dbReference>
<comment type="caution">
    <text evidence="1">The sequence shown here is derived from an EMBL/GenBank/DDBJ whole genome shotgun (WGS) entry which is preliminary data.</text>
</comment>
<dbReference type="AlphaFoldDB" id="A0A845AGR9"/>
<proteinExistence type="predicted"/>
<accession>A0A845AGR9</accession>